<proteinExistence type="predicted"/>
<keyword evidence="2" id="KW-0732">Signal</keyword>
<organism evidence="3 4">
    <name type="scientific">Serratia proteamaculans</name>
    <dbReference type="NCBI Taxonomy" id="28151"/>
    <lineage>
        <taxon>Bacteria</taxon>
        <taxon>Pseudomonadati</taxon>
        <taxon>Pseudomonadota</taxon>
        <taxon>Gammaproteobacteria</taxon>
        <taxon>Enterobacterales</taxon>
        <taxon>Yersiniaceae</taxon>
        <taxon>Serratia</taxon>
    </lineage>
</organism>
<feature type="chain" id="PRO_5031020374" description="Lipoprotein" evidence="2">
    <location>
        <begin position="26"/>
        <end position="87"/>
    </location>
</feature>
<reference evidence="3 4" key="1">
    <citation type="submission" date="2021-01" db="EMBL/GenBank/DDBJ databases">
        <title>Chromosome sequence of Serratia proteamaculans strain 94 rif-r, isolated from spoiled beef.</title>
        <authorList>
            <person name="Zaytseva Y.V."/>
            <person name="Iablokov S.N."/>
            <person name="Klyukina A."/>
        </authorList>
    </citation>
    <scope>NUCLEOTIDE SEQUENCE [LARGE SCALE GENOMIC DNA]</scope>
    <source>
        <strain evidence="3 4">94 rif-r</strain>
    </source>
</reference>
<evidence type="ECO:0008006" key="5">
    <source>
        <dbReference type="Google" id="ProtNLM"/>
    </source>
</evidence>
<feature type="signal peptide" evidence="2">
    <location>
        <begin position="1"/>
        <end position="25"/>
    </location>
</feature>
<sequence>MAIPQIMKNILSLFSVLLCSPLVYAGATSGQIGVSLTIVPKCSVHIDDSVPQVKCGGTADTQPKVTHSPLQAGSENGSHQELVTVEW</sequence>
<dbReference type="AlphaFoldDB" id="A0A7U0N8X3"/>
<feature type="compositionally biased region" description="Polar residues" evidence="1">
    <location>
        <begin position="67"/>
        <end position="81"/>
    </location>
</feature>
<accession>A0A7U0N8X3</accession>
<evidence type="ECO:0000313" key="3">
    <source>
        <dbReference type="EMBL" id="QQX54638.1"/>
    </source>
</evidence>
<dbReference type="EMBL" id="CP068391">
    <property type="protein sequence ID" value="QQX54638.1"/>
    <property type="molecule type" value="Genomic_DNA"/>
</dbReference>
<evidence type="ECO:0000313" key="4">
    <source>
        <dbReference type="Proteomes" id="UP000596176"/>
    </source>
</evidence>
<feature type="region of interest" description="Disordered" evidence="1">
    <location>
        <begin position="67"/>
        <end position="87"/>
    </location>
</feature>
<protein>
    <recommendedName>
        <fullName evidence="5">Lipoprotein</fullName>
    </recommendedName>
</protein>
<name>A0A7U0N8X3_SERPR</name>
<evidence type="ECO:0000256" key="1">
    <source>
        <dbReference type="SAM" id="MobiDB-lite"/>
    </source>
</evidence>
<gene>
    <name evidence="3" type="ORF">JKX24_06440</name>
</gene>
<evidence type="ECO:0000256" key="2">
    <source>
        <dbReference type="SAM" id="SignalP"/>
    </source>
</evidence>
<dbReference type="Proteomes" id="UP000596176">
    <property type="component" value="Chromosome"/>
</dbReference>